<organism evidence="10 11">
    <name type="scientific">Candidatus Cetobacterium colombiensis</name>
    <dbReference type="NCBI Taxonomy" id="3073100"/>
    <lineage>
        <taxon>Bacteria</taxon>
        <taxon>Fusobacteriati</taxon>
        <taxon>Fusobacteriota</taxon>
        <taxon>Fusobacteriia</taxon>
        <taxon>Fusobacteriales</taxon>
        <taxon>Fusobacteriaceae</taxon>
        <taxon>Cetobacterium</taxon>
    </lineage>
</organism>
<evidence type="ECO:0000313" key="10">
    <source>
        <dbReference type="EMBL" id="MDX8336007.1"/>
    </source>
</evidence>
<dbReference type="InterPro" id="IPR006037">
    <property type="entry name" value="RCK_C"/>
</dbReference>
<dbReference type="Gene3D" id="3.30.70.1450">
    <property type="entry name" value="Regulator of K+ conductance, C-terminal domain"/>
    <property type="match status" value="1"/>
</dbReference>
<feature type="transmembrane region" description="Helical" evidence="8">
    <location>
        <begin position="46"/>
        <end position="66"/>
    </location>
</feature>
<feature type="transmembrane region" description="Helical" evidence="8">
    <location>
        <begin position="322"/>
        <end position="346"/>
    </location>
</feature>
<evidence type="ECO:0000256" key="4">
    <source>
        <dbReference type="ARBA" id="ARBA00022989"/>
    </source>
</evidence>
<feature type="transmembrane region" description="Helical" evidence="8">
    <location>
        <begin position="257"/>
        <end position="274"/>
    </location>
</feature>
<gene>
    <name evidence="10" type="ORF">RFV38_05775</name>
</gene>
<dbReference type="RefSeq" id="WP_320313412.1">
    <property type="nucleotide sequence ID" value="NZ_JAVIKH010000006.1"/>
</dbReference>
<dbReference type="PANTHER" id="PTHR45711">
    <property type="entry name" value="CHLORIDE CHANNEL PROTEIN"/>
    <property type="match status" value="1"/>
</dbReference>
<evidence type="ECO:0000256" key="2">
    <source>
        <dbReference type="ARBA" id="ARBA00022448"/>
    </source>
</evidence>
<evidence type="ECO:0000256" key="6">
    <source>
        <dbReference type="ARBA" id="ARBA00023136"/>
    </source>
</evidence>
<feature type="transmembrane region" description="Helical" evidence="8">
    <location>
        <begin position="386"/>
        <end position="405"/>
    </location>
</feature>
<feature type="transmembrane region" description="Helical" evidence="8">
    <location>
        <begin position="97"/>
        <end position="115"/>
    </location>
</feature>
<dbReference type="PANTHER" id="PTHR45711:SF6">
    <property type="entry name" value="CHLORIDE CHANNEL PROTEIN"/>
    <property type="match status" value="1"/>
</dbReference>
<evidence type="ECO:0000256" key="8">
    <source>
        <dbReference type="SAM" id="Phobius"/>
    </source>
</evidence>
<dbReference type="PROSITE" id="PS51202">
    <property type="entry name" value="RCK_C"/>
    <property type="match status" value="1"/>
</dbReference>
<evidence type="ECO:0000256" key="3">
    <source>
        <dbReference type="ARBA" id="ARBA00022692"/>
    </source>
</evidence>
<evidence type="ECO:0000313" key="11">
    <source>
        <dbReference type="Proteomes" id="UP001279681"/>
    </source>
</evidence>
<feature type="transmembrane region" description="Helical" evidence="8">
    <location>
        <begin position="180"/>
        <end position="200"/>
    </location>
</feature>
<comment type="subcellular location">
    <subcellularLocation>
        <location evidence="1">Membrane</location>
        <topology evidence="1">Multi-pass membrane protein</topology>
    </subcellularLocation>
</comment>
<dbReference type="EMBL" id="JAVIKH010000006">
    <property type="protein sequence ID" value="MDX8336007.1"/>
    <property type="molecule type" value="Genomic_DNA"/>
</dbReference>
<feature type="transmembrane region" description="Helical" evidence="8">
    <location>
        <begin position="144"/>
        <end position="168"/>
    </location>
</feature>
<keyword evidence="3 8" id="KW-0812">Transmembrane</keyword>
<evidence type="ECO:0000256" key="7">
    <source>
        <dbReference type="ARBA" id="ARBA00023214"/>
    </source>
</evidence>
<feature type="transmembrane region" description="Helical" evidence="8">
    <location>
        <begin position="220"/>
        <end position="245"/>
    </location>
</feature>
<dbReference type="InterPro" id="IPR036721">
    <property type="entry name" value="RCK_C_sf"/>
</dbReference>
<protein>
    <submittedName>
        <fullName evidence="10">Chloride channel protein</fullName>
    </submittedName>
</protein>
<dbReference type="Pfam" id="PF02080">
    <property type="entry name" value="TrkA_C"/>
    <property type="match status" value="1"/>
</dbReference>
<dbReference type="SUPFAM" id="SSF81340">
    <property type="entry name" value="Clc chloride channel"/>
    <property type="match status" value="1"/>
</dbReference>
<keyword evidence="11" id="KW-1185">Reference proteome</keyword>
<evidence type="ECO:0000256" key="1">
    <source>
        <dbReference type="ARBA" id="ARBA00004141"/>
    </source>
</evidence>
<reference evidence="11" key="1">
    <citation type="submission" date="2023-07" db="EMBL/GenBank/DDBJ databases">
        <authorList>
            <person name="Colorado M.A."/>
            <person name="Villamil L.M."/>
            <person name="Melo J.F."/>
            <person name="Rodriguez J.A."/>
            <person name="Ruiz R.Y."/>
        </authorList>
    </citation>
    <scope>NUCLEOTIDE SEQUENCE [LARGE SCALE GENOMIC DNA]</scope>
    <source>
        <strain evidence="11">C33</strain>
    </source>
</reference>
<dbReference type="InterPro" id="IPR014743">
    <property type="entry name" value="Cl-channel_core"/>
</dbReference>
<keyword evidence="7" id="KW-0868">Chloride</keyword>
<keyword evidence="2" id="KW-0813">Transport</keyword>
<evidence type="ECO:0000256" key="5">
    <source>
        <dbReference type="ARBA" id="ARBA00023065"/>
    </source>
</evidence>
<dbReference type="CDD" id="cd01031">
    <property type="entry name" value="EriC"/>
    <property type="match status" value="1"/>
</dbReference>
<keyword evidence="5" id="KW-0406">Ion transport</keyword>
<dbReference type="InterPro" id="IPR001807">
    <property type="entry name" value="ClC"/>
</dbReference>
<dbReference type="PRINTS" id="PR00762">
    <property type="entry name" value="CLCHANNEL"/>
</dbReference>
<feature type="transmembrane region" description="Helical" evidence="8">
    <location>
        <begin position="352"/>
        <end position="379"/>
    </location>
</feature>
<evidence type="ECO:0000259" key="9">
    <source>
        <dbReference type="PROSITE" id="PS51202"/>
    </source>
</evidence>
<feature type="domain" description="RCK C-terminal" evidence="9">
    <location>
        <begin position="417"/>
        <end position="498"/>
    </location>
</feature>
<comment type="caution">
    <text evidence="10">The sequence shown here is derived from an EMBL/GenBank/DDBJ whole genome shotgun (WGS) entry which is preliminary data.</text>
</comment>
<feature type="transmembrane region" description="Helical" evidence="8">
    <location>
        <begin position="7"/>
        <end position="26"/>
    </location>
</feature>
<dbReference type="Pfam" id="PF00654">
    <property type="entry name" value="Voltage_CLC"/>
    <property type="match status" value="1"/>
</dbReference>
<keyword evidence="4 8" id="KW-1133">Transmembrane helix</keyword>
<dbReference type="Proteomes" id="UP001279681">
    <property type="component" value="Unassembled WGS sequence"/>
</dbReference>
<feature type="transmembrane region" description="Helical" evidence="8">
    <location>
        <begin position="294"/>
        <end position="315"/>
    </location>
</feature>
<keyword evidence="6 8" id="KW-0472">Membrane</keyword>
<dbReference type="Gene3D" id="1.10.3080.10">
    <property type="entry name" value="Clc chloride channel"/>
    <property type="match status" value="1"/>
</dbReference>
<dbReference type="SUPFAM" id="SSF116726">
    <property type="entry name" value="TrkA C-terminal domain-like"/>
    <property type="match status" value="1"/>
</dbReference>
<accession>A0ABU4WAG0</accession>
<proteinExistence type="predicted"/>
<name>A0ABU4WAG0_9FUSO</name>
<sequence>MGMLKVYILAIFTGFLTGIITIPYRWVIEKSSYIRDMIFNLNNPKYYLILGFLGIYIIGIIISKLVESVPLITGSGIPQARAQIYGRIKFKNPIKALVYKFIGGISGISAGFSLGREGPSVQMGALIGEAVSQIFKVDRVERKYLIMSGAGAGLSSAFTAPLASAIFIAEELQKYFNSRLTIFSFLGSIVSGYMAAKFFIKNDYLDIAINYPQNLNYFEYFYICIAFAIFISLVGKSFSVLLIYFQKLNRKIKVSKYIKVFFYTLMVVTIGIFYKDLTAGGESFLIREGMVNDLSIGALIFFIILKLLFTTLSYSTGFPGGIFLPLLVIGGLSGKLFALVLLYFGVINPTNMGVFIFLGMASAFVVVVRSPATGIILILEMTSDFTLLPSMVIVGALAYTVSNLLNVDPIYDLLYKPLIENDDNSEVVDLVFQVGKESYLLNKKVKDLDLPGNLKIGSIERDGVIIKINDETQLKIKDIIGIPSKKENIEKFYDSLRTLAQEN</sequence>